<feature type="region of interest" description="Disordered" evidence="1">
    <location>
        <begin position="300"/>
        <end position="354"/>
    </location>
</feature>
<dbReference type="AlphaFoldDB" id="A0AAJ0BNZ9"/>
<name>A0AAJ0BNZ9_9PEZI</name>
<sequence length="354" mass="38727">MGDRGTGPCRGRVETFCLPGKSGLDRRLQVARLLRQNWNMHGNLEGQSGHGRVPICRQIAAVFLPIYHNHVSISTPTWKLKPSEFRRVIVIVSTAKQPADASHHRTSARSDPPCRGLTSGRFLCAFKDICLTRLSSTSFFLFRKPNFLIMPRPRPFRKNTNRNSTTQLSWSHEDIMNNAAPQSPSRSSLRGRNTGFPESFCGLRNTTLPHPDANLSPDAVLTEDDVSVGRALARHRASFMVDRKPSPAALRLGEPLVSDHDFCASPASMTGSSGSSNSNNDKQFATLGTLALASLRSADHLAKPPPESRSSHDGGDSVVMSSEEGGSSAGNSPTRPSRSNVKGRRSFLRRLAHR</sequence>
<comment type="caution">
    <text evidence="2">The sequence shown here is derived from an EMBL/GenBank/DDBJ whole genome shotgun (WGS) entry which is preliminary data.</text>
</comment>
<dbReference type="Proteomes" id="UP001239445">
    <property type="component" value="Unassembled WGS sequence"/>
</dbReference>
<accession>A0AAJ0BNZ9</accession>
<evidence type="ECO:0000313" key="3">
    <source>
        <dbReference type="Proteomes" id="UP001239445"/>
    </source>
</evidence>
<evidence type="ECO:0000313" key="2">
    <source>
        <dbReference type="EMBL" id="KAK1760519.1"/>
    </source>
</evidence>
<evidence type="ECO:0000256" key="1">
    <source>
        <dbReference type="SAM" id="MobiDB-lite"/>
    </source>
</evidence>
<feature type="compositionally biased region" description="Basic residues" evidence="1">
    <location>
        <begin position="341"/>
        <end position="354"/>
    </location>
</feature>
<reference evidence="2" key="1">
    <citation type="submission" date="2023-06" db="EMBL/GenBank/DDBJ databases">
        <title>Genome-scale phylogeny and comparative genomics of the fungal order Sordariales.</title>
        <authorList>
            <consortium name="Lawrence Berkeley National Laboratory"/>
            <person name="Hensen N."/>
            <person name="Bonometti L."/>
            <person name="Westerberg I."/>
            <person name="Brannstrom I.O."/>
            <person name="Guillou S."/>
            <person name="Cros-Aarteil S."/>
            <person name="Calhoun S."/>
            <person name="Haridas S."/>
            <person name="Kuo A."/>
            <person name="Mondo S."/>
            <person name="Pangilinan J."/>
            <person name="Riley R."/>
            <person name="Labutti K."/>
            <person name="Andreopoulos B."/>
            <person name="Lipzen A."/>
            <person name="Chen C."/>
            <person name="Yanf M."/>
            <person name="Daum C."/>
            <person name="Ng V."/>
            <person name="Clum A."/>
            <person name="Steindorff A."/>
            <person name="Ohm R."/>
            <person name="Martin F."/>
            <person name="Silar P."/>
            <person name="Natvig D."/>
            <person name="Lalanne C."/>
            <person name="Gautier V."/>
            <person name="Ament-Velasquez S.L."/>
            <person name="Kruys A."/>
            <person name="Hutchinson M.I."/>
            <person name="Powell A.J."/>
            <person name="Barry K."/>
            <person name="Miller A.N."/>
            <person name="Grigoriev I.V."/>
            <person name="Debuchy R."/>
            <person name="Gladieux P."/>
            <person name="Thoren M.H."/>
            <person name="Johannesson H."/>
        </authorList>
    </citation>
    <scope>NUCLEOTIDE SEQUENCE</scope>
    <source>
        <strain evidence="2">PSN4</strain>
    </source>
</reference>
<proteinExistence type="predicted"/>
<gene>
    <name evidence="2" type="ORF">QBC47DRAFT_367357</name>
</gene>
<keyword evidence="3" id="KW-1185">Reference proteome</keyword>
<feature type="compositionally biased region" description="Low complexity" evidence="1">
    <location>
        <begin position="316"/>
        <end position="332"/>
    </location>
</feature>
<protein>
    <submittedName>
        <fullName evidence="2">Uncharacterized protein</fullName>
    </submittedName>
</protein>
<organism evidence="2 3">
    <name type="scientific">Echria macrotheca</name>
    <dbReference type="NCBI Taxonomy" id="438768"/>
    <lineage>
        <taxon>Eukaryota</taxon>
        <taxon>Fungi</taxon>
        <taxon>Dikarya</taxon>
        <taxon>Ascomycota</taxon>
        <taxon>Pezizomycotina</taxon>
        <taxon>Sordariomycetes</taxon>
        <taxon>Sordariomycetidae</taxon>
        <taxon>Sordariales</taxon>
        <taxon>Schizotheciaceae</taxon>
        <taxon>Echria</taxon>
    </lineage>
</organism>
<dbReference type="EMBL" id="MU839827">
    <property type="protein sequence ID" value="KAK1760519.1"/>
    <property type="molecule type" value="Genomic_DNA"/>
</dbReference>